<gene>
    <name evidence="3" type="ORF">BZA70DRAFT_97752</name>
</gene>
<dbReference type="InterPro" id="IPR043127">
    <property type="entry name" value="Sec-1-like_dom3a"/>
</dbReference>
<dbReference type="PANTHER" id="PTHR11679">
    <property type="entry name" value="VESICLE PROTEIN SORTING-ASSOCIATED"/>
    <property type="match status" value="1"/>
</dbReference>
<name>A0ABR1EY83_9ASCO</name>
<dbReference type="SUPFAM" id="SSF56815">
    <property type="entry name" value="Sec1/munc18-like (SM) proteins"/>
    <property type="match status" value="1"/>
</dbReference>
<dbReference type="Gene3D" id="3.40.50.2060">
    <property type="match status" value="1"/>
</dbReference>
<reference evidence="3 4" key="1">
    <citation type="submission" date="2024-03" db="EMBL/GenBank/DDBJ databases">
        <title>Genome-scale model development and genomic sequencing of the oleaginous clade Lipomyces.</title>
        <authorList>
            <consortium name="Lawrence Berkeley National Laboratory"/>
            <person name="Czajka J.J."/>
            <person name="Han Y."/>
            <person name="Kim J."/>
            <person name="Mondo S.J."/>
            <person name="Hofstad B.A."/>
            <person name="Robles A."/>
            <person name="Haridas S."/>
            <person name="Riley R."/>
            <person name="LaButti K."/>
            <person name="Pangilinan J."/>
            <person name="Andreopoulos W."/>
            <person name="Lipzen A."/>
            <person name="Yan J."/>
            <person name="Wang M."/>
            <person name="Ng V."/>
            <person name="Grigoriev I.V."/>
            <person name="Spatafora J.W."/>
            <person name="Magnuson J.K."/>
            <person name="Baker S.E."/>
            <person name="Pomraning K.R."/>
        </authorList>
    </citation>
    <scope>NUCLEOTIDE SEQUENCE [LARGE SCALE GENOMIC DNA]</scope>
    <source>
        <strain evidence="3 4">Phaff 52-87</strain>
    </source>
</reference>
<evidence type="ECO:0000313" key="4">
    <source>
        <dbReference type="Proteomes" id="UP001498771"/>
    </source>
</evidence>
<evidence type="ECO:0000256" key="1">
    <source>
        <dbReference type="ARBA" id="ARBA00009884"/>
    </source>
</evidence>
<dbReference type="Gene3D" id="3.40.50.1910">
    <property type="match status" value="1"/>
</dbReference>
<dbReference type="Gene3D" id="1.25.40.60">
    <property type="match status" value="1"/>
</dbReference>
<dbReference type="InterPro" id="IPR001619">
    <property type="entry name" value="Sec1-like"/>
</dbReference>
<feature type="compositionally biased region" description="Low complexity" evidence="2">
    <location>
        <begin position="656"/>
        <end position="686"/>
    </location>
</feature>
<keyword evidence="4" id="KW-1185">Reference proteome</keyword>
<dbReference type="InterPro" id="IPR036045">
    <property type="entry name" value="Sec1-like_sf"/>
</dbReference>
<dbReference type="GeneID" id="90041096"/>
<dbReference type="PIRSF" id="PIRSF005715">
    <property type="entry name" value="VPS45_Sec1"/>
    <property type="match status" value="1"/>
</dbReference>
<dbReference type="RefSeq" id="XP_064765599.1">
    <property type="nucleotide sequence ID" value="XM_064915584.1"/>
</dbReference>
<dbReference type="InterPro" id="IPR027482">
    <property type="entry name" value="Sec1-like_dom2"/>
</dbReference>
<proteinExistence type="inferred from homology"/>
<comment type="similarity">
    <text evidence="1">Belongs to the STXBP/unc-18/SEC1 family.</text>
</comment>
<feature type="region of interest" description="Disordered" evidence="2">
    <location>
        <begin position="639"/>
        <end position="724"/>
    </location>
</feature>
<comment type="caution">
    <text evidence="3">The sequence shown here is derived from an EMBL/GenBank/DDBJ whole genome shotgun (WGS) entry which is preliminary data.</text>
</comment>
<sequence>MPISLIDRYREQIFGLLDSIVVRNNYKYLVLDDYTAELINKVATNLELLKHNVSAVERIEERRQSRGSFEAVYILSPRPHIVDCLISDYSRTPPRYGAAHVFFVPMLGEREQRRLYDSPAARFMGGYCNPLLIDYMPQQSQVYTFGEPDAMVTYYNRDCYNLVEKEVTRTSRRLVSLCATLGEYPIIRFYNPLEPRHEAAALPYMVASRFQKELDQYARANRNFPSTEPDRPQSVFLILDRSIDTKGPFVHELTYETMARDLLTIDDDKYSFEVPHKDNGGAPGTPAPPGAEQDVVEGVLTDEDPIWVTLRHKYIADAIEGVYNLVQEFMKNNSSFANIDQASMSQLKDVMLTMKVVTKEKDRLSLHSNMTETITELFHKTGVDTIVDVEQSLATGTTEEGKFPKHVLQDMVPLLDNDKVSPRDRIRLLGLYLLFREGIIEADFQKLSHHAKLNTPDMQVLRNMDLLGAKIFKESLREKARPPKTKLPPPRELKEGETVEISRYVSPLKEILQDVVNNSLDLQTFPYSKDQPETAFESITPVPTSNTSTTSTTRRNKATWHDGPSSHRAPPAQRIFIFVAGGITYAEARVAYEISEAHGKEVIIGAEDFLTPAEWLRQLYRLRLPREVLKLAADKPEPKVPAHLLEPDPPPATHIGSTAAAGKSSKPSAQAAASSPAAHVPATAPHKLSRNPEHHQHKSGNPPGHFDAIDTKKKKGSKIGRFFK</sequence>
<feature type="compositionally biased region" description="Low complexity" evidence="2">
    <location>
        <begin position="544"/>
        <end position="553"/>
    </location>
</feature>
<dbReference type="Proteomes" id="UP001498771">
    <property type="component" value="Unassembled WGS sequence"/>
</dbReference>
<dbReference type="Gene3D" id="3.90.830.10">
    <property type="entry name" value="Syntaxin Binding Protein 1, Chain A, domain 2"/>
    <property type="match status" value="1"/>
</dbReference>
<feature type="region of interest" description="Disordered" evidence="2">
    <location>
        <begin position="537"/>
        <end position="568"/>
    </location>
</feature>
<feature type="region of interest" description="Disordered" evidence="2">
    <location>
        <begin position="273"/>
        <end position="292"/>
    </location>
</feature>
<evidence type="ECO:0000256" key="2">
    <source>
        <dbReference type="SAM" id="MobiDB-lite"/>
    </source>
</evidence>
<protein>
    <submittedName>
        <fullName evidence="3">Sec1-like protein</fullName>
    </submittedName>
</protein>
<feature type="compositionally biased region" description="Basic residues" evidence="2">
    <location>
        <begin position="712"/>
        <end position="724"/>
    </location>
</feature>
<dbReference type="InterPro" id="IPR043154">
    <property type="entry name" value="Sec-1-like_dom1"/>
</dbReference>
<dbReference type="Pfam" id="PF00995">
    <property type="entry name" value="Sec1"/>
    <property type="match status" value="1"/>
</dbReference>
<dbReference type="EMBL" id="JBBJBU010000016">
    <property type="protein sequence ID" value="KAK7202566.1"/>
    <property type="molecule type" value="Genomic_DNA"/>
</dbReference>
<accession>A0ABR1EY83</accession>
<organism evidence="3 4">
    <name type="scientific">Myxozyma melibiosi</name>
    <dbReference type="NCBI Taxonomy" id="54550"/>
    <lineage>
        <taxon>Eukaryota</taxon>
        <taxon>Fungi</taxon>
        <taxon>Dikarya</taxon>
        <taxon>Ascomycota</taxon>
        <taxon>Saccharomycotina</taxon>
        <taxon>Lipomycetes</taxon>
        <taxon>Lipomycetales</taxon>
        <taxon>Lipomycetaceae</taxon>
        <taxon>Myxozyma</taxon>
    </lineage>
</organism>
<evidence type="ECO:0000313" key="3">
    <source>
        <dbReference type="EMBL" id="KAK7202566.1"/>
    </source>
</evidence>